<feature type="region of interest" description="Disordered" evidence="1">
    <location>
        <begin position="1"/>
        <end position="118"/>
    </location>
</feature>
<evidence type="ECO:0000313" key="3">
    <source>
        <dbReference type="Proteomes" id="UP000183567"/>
    </source>
</evidence>
<dbReference type="Proteomes" id="UP000183567">
    <property type="component" value="Unassembled WGS sequence"/>
</dbReference>
<protein>
    <submittedName>
        <fullName evidence="2">Uncharacterized protein</fullName>
    </submittedName>
</protein>
<feature type="compositionally biased region" description="Low complexity" evidence="1">
    <location>
        <begin position="46"/>
        <end position="62"/>
    </location>
</feature>
<accession>A0A1J8QR18</accession>
<dbReference type="EMBL" id="LVVM01004905">
    <property type="protein sequence ID" value="OJA11842.1"/>
    <property type="molecule type" value="Genomic_DNA"/>
</dbReference>
<dbReference type="AlphaFoldDB" id="A0A1J8QR18"/>
<proteinExistence type="predicted"/>
<reference evidence="2 3" key="1">
    <citation type="submission" date="2016-03" db="EMBL/GenBank/DDBJ databases">
        <title>Comparative genomics of the ectomycorrhizal sister species Rhizopogon vinicolor and Rhizopogon vesiculosus (Basidiomycota: Boletales) reveals a divergence of the mating type B locus.</title>
        <authorList>
            <person name="Mujic A.B."/>
            <person name="Kuo A."/>
            <person name="Tritt A."/>
            <person name="Lipzen A."/>
            <person name="Chen C."/>
            <person name="Johnson J."/>
            <person name="Sharma A."/>
            <person name="Barry K."/>
            <person name="Grigoriev I.V."/>
            <person name="Spatafora J.W."/>
        </authorList>
    </citation>
    <scope>NUCLEOTIDE SEQUENCE [LARGE SCALE GENOMIC DNA]</scope>
    <source>
        <strain evidence="2 3">AM-OR11-056</strain>
    </source>
</reference>
<evidence type="ECO:0000313" key="2">
    <source>
        <dbReference type="EMBL" id="OJA11842.1"/>
    </source>
</evidence>
<sequence>MSRVDQVPAHLRPLANTSTRFVFRSTTSNTPPKCPGEDVPSETEPEVVSSPSSPPRGRGSPVQSPPGVPSNDEARLRRALASTSTISLRPRTRDSPLKTPSAEEQTTPPSFTPPGTPPSFLPLHSRLCHVVFRRVLPLEL</sequence>
<keyword evidence="3" id="KW-1185">Reference proteome</keyword>
<organism evidence="2 3">
    <name type="scientific">Rhizopogon vesiculosus</name>
    <dbReference type="NCBI Taxonomy" id="180088"/>
    <lineage>
        <taxon>Eukaryota</taxon>
        <taxon>Fungi</taxon>
        <taxon>Dikarya</taxon>
        <taxon>Basidiomycota</taxon>
        <taxon>Agaricomycotina</taxon>
        <taxon>Agaricomycetes</taxon>
        <taxon>Agaricomycetidae</taxon>
        <taxon>Boletales</taxon>
        <taxon>Suillineae</taxon>
        <taxon>Rhizopogonaceae</taxon>
        <taxon>Rhizopogon</taxon>
    </lineage>
</organism>
<evidence type="ECO:0000256" key="1">
    <source>
        <dbReference type="SAM" id="MobiDB-lite"/>
    </source>
</evidence>
<comment type="caution">
    <text evidence="2">The sequence shown here is derived from an EMBL/GenBank/DDBJ whole genome shotgun (WGS) entry which is preliminary data.</text>
</comment>
<feature type="compositionally biased region" description="Low complexity" evidence="1">
    <location>
        <begin position="16"/>
        <end position="30"/>
    </location>
</feature>
<gene>
    <name evidence="2" type="ORF">AZE42_04054</name>
</gene>
<dbReference type="STRING" id="180088.A0A1J8QR18"/>
<name>A0A1J8QR18_9AGAM</name>